<dbReference type="SUPFAM" id="SSF55120">
    <property type="entry name" value="Pseudouridine synthase"/>
    <property type="match status" value="1"/>
</dbReference>
<evidence type="ECO:0000259" key="1">
    <source>
        <dbReference type="Pfam" id="PF00849"/>
    </source>
</evidence>
<keyword evidence="3" id="KW-1185">Reference proteome</keyword>
<dbReference type="RefSeq" id="XP_062877760.1">
    <property type="nucleotide sequence ID" value="XM_063021690.1"/>
</dbReference>
<dbReference type="KEGG" id="asau:88173754"/>
<dbReference type="Gene3D" id="3.30.2350.10">
    <property type="entry name" value="Pseudouridine synthase"/>
    <property type="match status" value="1"/>
</dbReference>
<dbReference type="InterPro" id="IPR050188">
    <property type="entry name" value="RluA_PseudoU_synthase"/>
</dbReference>
<dbReference type="EMBL" id="CP138896">
    <property type="protein sequence ID" value="WPK25378.1"/>
    <property type="molecule type" value="Genomic_DNA"/>
</dbReference>
<dbReference type="PANTHER" id="PTHR21600">
    <property type="entry name" value="MITOCHONDRIAL RNA PSEUDOURIDINE SYNTHASE"/>
    <property type="match status" value="1"/>
</dbReference>
<dbReference type="Pfam" id="PF00849">
    <property type="entry name" value="PseudoU_synth_2"/>
    <property type="match status" value="1"/>
</dbReference>
<organism evidence="2 3">
    <name type="scientific">Australozyma saopauloensis</name>
    <dbReference type="NCBI Taxonomy" id="291208"/>
    <lineage>
        <taxon>Eukaryota</taxon>
        <taxon>Fungi</taxon>
        <taxon>Dikarya</taxon>
        <taxon>Ascomycota</taxon>
        <taxon>Saccharomycotina</taxon>
        <taxon>Pichiomycetes</taxon>
        <taxon>Metschnikowiaceae</taxon>
        <taxon>Australozyma</taxon>
    </lineage>
</organism>
<accession>A0AAX4HA12</accession>
<dbReference type="AlphaFoldDB" id="A0AAX4HA12"/>
<sequence>MPSYTVSNGLRRVTPYYHDHRTPFKQRWAGRTVGEVLTSELGQNHDVVSQGIALHDIYVTKNNGKAGGPIPIKGTELLTRQLMAHDIIHNLQHVHEPSVIWTPNRTMIPTVNYFDGRSQSLYMMKCGVLILFDNKDILVACKPSGVPTHPGGIYRYNTLLEIVANELGYPVWPCHRLDKSTLGIIVLAKTKLFCKAMMAVFRVHTQLEKQYLARVKGNFVHDKCSYRCPLISVNSSGGYLNVPKEVPTNSTTKFQRLAYLPESDESIVLCKPVTGRMHQIRIHLALLGHPISNDEYYNGQNEINSRKNQIERIIYKNIFEKYPQFAVTGLDAPIPELITVSEFVTPEINTLLENLAKRRTDRDQRLITGKCVECMLPLYTENAHPGIYLHAFRLVHNWLQIDSEGLQTVPHFSFSTDFPSWCPAEKLSYSISHQSV</sequence>
<protein>
    <recommendedName>
        <fullName evidence="1">Pseudouridine synthase RsuA/RluA-like domain-containing protein</fullName>
    </recommendedName>
</protein>
<evidence type="ECO:0000313" key="3">
    <source>
        <dbReference type="Proteomes" id="UP001338582"/>
    </source>
</evidence>
<dbReference type="InterPro" id="IPR020103">
    <property type="entry name" value="PsdUridine_synth_cat_dom_sf"/>
</dbReference>
<name>A0AAX4HA12_9ASCO</name>
<dbReference type="InterPro" id="IPR006145">
    <property type="entry name" value="PsdUridine_synth_RsuA/RluA"/>
</dbReference>
<gene>
    <name evidence="2" type="ORF">PUMCH_002690</name>
</gene>
<dbReference type="Proteomes" id="UP001338582">
    <property type="component" value="Chromosome 3"/>
</dbReference>
<proteinExistence type="predicted"/>
<dbReference type="GO" id="GO:0000455">
    <property type="term" value="P:enzyme-directed rRNA pseudouridine synthesis"/>
    <property type="evidence" value="ECO:0007669"/>
    <property type="project" value="TreeGrafter"/>
</dbReference>
<dbReference type="GO" id="GO:0003723">
    <property type="term" value="F:RNA binding"/>
    <property type="evidence" value="ECO:0007669"/>
    <property type="project" value="InterPro"/>
</dbReference>
<dbReference type="GeneID" id="88173754"/>
<dbReference type="GO" id="GO:0009982">
    <property type="term" value="F:pseudouridine synthase activity"/>
    <property type="evidence" value="ECO:0007669"/>
    <property type="project" value="InterPro"/>
</dbReference>
<evidence type="ECO:0000313" key="2">
    <source>
        <dbReference type="EMBL" id="WPK25378.1"/>
    </source>
</evidence>
<reference evidence="2 3" key="1">
    <citation type="submission" date="2023-10" db="EMBL/GenBank/DDBJ databases">
        <title>Draft Genome Sequence of Candida saopaulonensis from a very Premature Infant with Sepsis.</title>
        <authorList>
            <person name="Ning Y."/>
            <person name="Dai R."/>
            <person name="Xiao M."/>
            <person name="Xu Y."/>
            <person name="Yan Q."/>
            <person name="Zhang L."/>
        </authorList>
    </citation>
    <scope>NUCLEOTIDE SEQUENCE [LARGE SCALE GENOMIC DNA]</scope>
    <source>
        <strain evidence="2 3">19XY460</strain>
    </source>
</reference>
<dbReference type="PANTHER" id="PTHR21600:SF40">
    <property type="entry name" value="PSEUDOURIDYLATE SYNTHASE RPUSD2"/>
    <property type="match status" value="1"/>
</dbReference>
<feature type="domain" description="Pseudouridine synthase RsuA/RluA-like" evidence="1">
    <location>
        <begin position="137"/>
        <end position="285"/>
    </location>
</feature>